<dbReference type="PROSITE" id="PS00477">
    <property type="entry name" value="ALPHA_2_MACROGLOBULIN"/>
    <property type="match status" value="1"/>
</dbReference>
<dbReference type="InterPro" id="IPR011625">
    <property type="entry name" value="A2M_N_BRD"/>
</dbReference>
<dbReference type="InterPro" id="IPR040839">
    <property type="entry name" value="MG4"/>
</dbReference>
<evidence type="ECO:0000259" key="10">
    <source>
        <dbReference type="SMART" id="SM01360"/>
    </source>
</evidence>
<dbReference type="InterPro" id="IPR002890">
    <property type="entry name" value="MG2"/>
</dbReference>
<evidence type="ECO:0000259" key="9">
    <source>
        <dbReference type="SMART" id="SM01359"/>
    </source>
</evidence>
<dbReference type="Gene3D" id="6.20.50.160">
    <property type="match status" value="1"/>
</dbReference>
<organism evidence="12 13">
    <name type="scientific">Perca fluviatilis</name>
    <name type="common">European perch</name>
    <dbReference type="NCBI Taxonomy" id="8168"/>
    <lineage>
        <taxon>Eukaryota</taxon>
        <taxon>Metazoa</taxon>
        <taxon>Chordata</taxon>
        <taxon>Craniata</taxon>
        <taxon>Vertebrata</taxon>
        <taxon>Euteleostomi</taxon>
        <taxon>Actinopterygii</taxon>
        <taxon>Neopterygii</taxon>
        <taxon>Teleostei</taxon>
        <taxon>Neoteleostei</taxon>
        <taxon>Acanthomorphata</taxon>
        <taxon>Eupercaria</taxon>
        <taxon>Perciformes</taxon>
        <taxon>Percoidei</taxon>
        <taxon>Percidae</taxon>
        <taxon>Percinae</taxon>
        <taxon>Perca</taxon>
    </lineage>
</organism>
<keyword evidence="3" id="KW-0964">Secreted</keyword>
<dbReference type="EMBL" id="VHII01000002">
    <property type="protein sequence ID" value="KAF1393526.1"/>
    <property type="molecule type" value="Genomic_DNA"/>
</dbReference>
<feature type="domain" description="Alpha-macroglobulin receptor-binding" evidence="11">
    <location>
        <begin position="1499"/>
        <end position="1611"/>
    </location>
</feature>
<dbReference type="GO" id="GO:0007399">
    <property type="term" value="P:nervous system development"/>
    <property type="evidence" value="ECO:0007669"/>
    <property type="project" value="UniProtKB-ARBA"/>
</dbReference>
<dbReference type="SUPFAM" id="SSF81296">
    <property type="entry name" value="E set domains"/>
    <property type="match status" value="1"/>
</dbReference>
<dbReference type="Gene3D" id="2.60.40.1930">
    <property type="match status" value="2"/>
</dbReference>
<comment type="caution">
    <text evidence="12">The sequence shown here is derived from an EMBL/GenBank/DDBJ whole genome shotgun (WGS) entry which is preliminary data.</text>
</comment>
<proteinExistence type="inferred from homology"/>
<dbReference type="InterPro" id="IPR036595">
    <property type="entry name" value="A-macroglobulin_rcpt-bd_sf"/>
</dbReference>
<evidence type="ECO:0000313" key="12">
    <source>
        <dbReference type="EMBL" id="KAF1393526.1"/>
    </source>
</evidence>
<dbReference type="Pfam" id="PF07678">
    <property type="entry name" value="TED_complement"/>
    <property type="match status" value="2"/>
</dbReference>
<dbReference type="Pfam" id="PF17789">
    <property type="entry name" value="MG4"/>
    <property type="match status" value="1"/>
</dbReference>
<dbReference type="InterPro" id="IPR013783">
    <property type="entry name" value="Ig-like_fold"/>
</dbReference>
<dbReference type="Pfam" id="PF17791">
    <property type="entry name" value="MG3"/>
    <property type="match status" value="1"/>
</dbReference>
<dbReference type="InterPro" id="IPR011626">
    <property type="entry name" value="Alpha-macroglobulin_TED"/>
</dbReference>
<dbReference type="SUPFAM" id="SSF48239">
    <property type="entry name" value="Terpenoid cyclases/Protein prenyltransferases"/>
    <property type="match status" value="1"/>
</dbReference>
<dbReference type="InterPro" id="IPR008930">
    <property type="entry name" value="Terpenoid_cyclase/PrenylTrfase"/>
</dbReference>
<keyword evidence="7" id="KW-1015">Disulfide bond</keyword>
<dbReference type="Gene3D" id="2.60.40.1940">
    <property type="match status" value="1"/>
</dbReference>
<keyword evidence="6" id="KW-0722">Serine protease inhibitor</keyword>
<gene>
    <name evidence="12" type="ORF">PFLUV_G00016910</name>
</gene>
<dbReference type="PANTHER" id="PTHR11412:SF150">
    <property type="entry name" value="ALPHA-2-MACROGLOBULIN-RELATED"/>
    <property type="match status" value="1"/>
</dbReference>
<sequence>MPALFSDHTFRHYAYLRDSLSHLVPPLRLPGNGLDLVDSRCGSGSVESAQLFLQQSLNRTTQPNRGRWSERVMGRPGIQMWTWKLCVFLSWMCVGQAAAGPQYMVAIPAILESGAETKFCASLLEPSETLEMSVTLMSQEAKTTLLEKTSSVEFHTCIDFKVPLVQDEVVQNFEVEVRGDTFYSKEVRKVKIKVYRPMTFIQTDKPIYLPGQTVHFRVITLDTKLRPVHQLYDVIEIEDSNSNRIGQWLNEASSNRKILQLSYALNSEAREGAYQVTVSIGSEKIQHSFKVEKYVLPKFDLQMNAPDEVSINQEEVKAEVCATYTYGQPVPGSVDLKVCRPFYPYVIPRAITPEHPEGVSVIPMPCYEETKQTDKRGCATFSFTMSTFTRIAQEALQDELQLSANMEEEGTGISRSQEKTTGISYVVGKLSFTDTPQTYNKGSNVEGKVKAVYYNNTPIPDMPVFLFEGERWSSRWLQNLKTNSDGVAAFSLSTAAFKGDVHLQVSDTPTLGYSPYRTPYYESNDHMVSLATPSSPDTKTVSSLDVKEEDEPLSCDEEEDLFIQYTIVGEAQGFMDVIYLVLSRGAIVLQGVERVEIKDKLVNEGEVSFKLTVSPDMAPDVQVVAYAVLPSETVIANSADFSTEQCFSQKVSLEFSPSSAVPGEETIMRVTTQPESLCGVSAVDQSVLIKEPGKTLNADKIFKLLPVTKMSYIPYDIEDGVECLPWRPRKSILPYPRGDRTAGAYTVFQNVGMKMATNLVIREPSCLEYQGKEYLRGDGDLLFLLQVMHAEYLLRFKTGHCFGFYLMEYFLHSSYHSRNGSNGSACPVGLPVALNGPSPDQSPVETVRTFFPETWIWDLVEVGGFGTKNVSLTVPDTITTWETEAFCLSPQGFGLAPRKNLTVFQPFFLELSLPYSIIRGEHFELKATTFNYLTSCIMVTVTPAPSLDYTLTPLSGDQYTSCLCGSERKTLSWTMAPSSLGVVDVSVSAEAVTSQISCHNEVVSVPERGRIDVVTRPLIVKAEGTEVTNTYNWLLCPKGRALTEKVDIELPENIAGSARASVSVLGDILGRALENLDGLLQMPYGCGEQNMALLAPDIYILEYLRDTQQLTPAIRNKATNFLTSGYQRQLNYKDNDGAYSTFGAGPGNTWLTAFVLRSFAKAQTFIYIDPANIEASVTWLKSKQRKNGCFEQSGKLFRTIMKGGVSDEVTLSAYITAAFLEMNMYIDDPAVHGPVKASLSCLKKSISDLSNTYATALLAYVFTLAGDMETRAHLLGHLDAVGYEKVSPPPGNHSGFIPVTKLTLCLLGSLWMAVCFLGGFLHWSQTATETSASLSVETSSYVLLAKLSASPTAEDLGYASRIVRWLTSQQNYYGGFSSTQDTVVALQALALYSTLVFSPEGSSTVTVRSPGGQLVFRVNRNNKLLYQEKQLRDVTGKYSLNVKGTACAAIQISLVYNIPTPAAVTTLGVLVKPEADCTSKIPKLSLKLTSLYSGKESSTNMVILDIKMLSGFVPDPESLNMVSDSSNFKCSCSCCHGNPADVSSQLKGALLVDRVEQKEDHVLVYIRELQKDRRINHSLTLVQEYQVQNLKPAVVKIYDYYQPSDQSDTAYIDPCVAGNKLIYRSTMT</sequence>
<dbReference type="InterPro" id="IPR050473">
    <property type="entry name" value="A2M/Complement_sys"/>
</dbReference>
<dbReference type="Pfam" id="PF01835">
    <property type="entry name" value="MG2"/>
    <property type="match status" value="1"/>
</dbReference>
<dbReference type="Pfam" id="PF00207">
    <property type="entry name" value="A2M"/>
    <property type="match status" value="1"/>
</dbReference>
<evidence type="ECO:0000256" key="2">
    <source>
        <dbReference type="ARBA" id="ARBA00010952"/>
    </source>
</evidence>
<accession>A0A6A5FDW8</accession>
<keyword evidence="13" id="KW-1185">Reference proteome</keyword>
<dbReference type="CDD" id="cd02897">
    <property type="entry name" value="A2M_2"/>
    <property type="match status" value="1"/>
</dbReference>
<dbReference type="Gene3D" id="1.50.10.20">
    <property type="match status" value="1"/>
</dbReference>
<keyword evidence="8" id="KW-0325">Glycoprotein</keyword>
<comment type="subcellular location">
    <subcellularLocation>
        <location evidence="1">Secreted</location>
    </subcellularLocation>
</comment>
<dbReference type="Proteomes" id="UP000465112">
    <property type="component" value="Chromosome 2"/>
</dbReference>
<dbReference type="InterPro" id="IPR041555">
    <property type="entry name" value="MG3"/>
</dbReference>
<keyword evidence="4" id="KW-0646">Protease inhibitor</keyword>
<dbReference type="Pfam" id="PF07703">
    <property type="entry name" value="A2M_BRD"/>
    <property type="match status" value="1"/>
</dbReference>
<comment type="similarity">
    <text evidence="2">Belongs to the protease inhibitor I39 (alpha-2-macroglobulin) family.</text>
</comment>
<keyword evidence="5" id="KW-0732">Signal</keyword>
<dbReference type="SMART" id="SM01361">
    <property type="entry name" value="A2M_recep"/>
    <property type="match status" value="1"/>
</dbReference>
<dbReference type="SMART" id="SM01419">
    <property type="entry name" value="Thiol-ester_cl"/>
    <property type="match status" value="1"/>
</dbReference>
<evidence type="ECO:0000256" key="7">
    <source>
        <dbReference type="ARBA" id="ARBA00023157"/>
    </source>
</evidence>
<evidence type="ECO:0000259" key="11">
    <source>
        <dbReference type="SMART" id="SM01361"/>
    </source>
</evidence>
<name>A0A6A5FDW8_PERFL</name>
<evidence type="ECO:0000256" key="5">
    <source>
        <dbReference type="ARBA" id="ARBA00022729"/>
    </source>
</evidence>
<dbReference type="GO" id="GO:0004867">
    <property type="term" value="F:serine-type endopeptidase inhibitor activity"/>
    <property type="evidence" value="ECO:0007669"/>
    <property type="project" value="UniProtKB-KW"/>
</dbReference>
<dbReference type="Gene3D" id="2.60.40.690">
    <property type="entry name" value="Alpha-macroglobulin, receptor-binding domain"/>
    <property type="match status" value="1"/>
</dbReference>
<dbReference type="Gene3D" id="2.60.120.1540">
    <property type="match status" value="1"/>
</dbReference>
<feature type="domain" description="Alpha-2-macroglobulin bait region" evidence="9">
    <location>
        <begin position="544"/>
        <end position="690"/>
    </location>
</feature>
<evidence type="ECO:0008006" key="14">
    <source>
        <dbReference type="Google" id="ProtNLM"/>
    </source>
</evidence>
<evidence type="ECO:0000256" key="3">
    <source>
        <dbReference type="ARBA" id="ARBA00022525"/>
    </source>
</evidence>
<dbReference type="SMART" id="SM01360">
    <property type="entry name" value="A2M"/>
    <property type="match status" value="1"/>
</dbReference>
<reference evidence="12 13" key="1">
    <citation type="submission" date="2019-06" db="EMBL/GenBank/DDBJ databases">
        <title>A chromosome-scale genome assembly of the European perch, Perca fluviatilis.</title>
        <authorList>
            <person name="Roques C."/>
            <person name="Zahm M."/>
            <person name="Cabau C."/>
            <person name="Klopp C."/>
            <person name="Bouchez O."/>
            <person name="Donnadieu C."/>
            <person name="Kuhl H."/>
            <person name="Gislard M."/>
            <person name="Guendouz S."/>
            <person name="Journot L."/>
            <person name="Haffray P."/>
            <person name="Bestin A."/>
            <person name="Morvezen R."/>
            <person name="Feron R."/>
            <person name="Wen M."/>
            <person name="Jouanno E."/>
            <person name="Herpin A."/>
            <person name="Schartl M."/>
            <person name="Postlethwait J."/>
            <person name="Schaerlinger B."/>
            <person name="Chardard D."/>
            <person name="Lecocq T."/>
            <person name="Poncet C."/>
            <person name="Jaffrelo L."/>
            <person name="Lampietro C."/>
            <person name="Guiguen Y."/>
        </authorList>
    </citation>
    <scope>NUCLEOTIDE SEQUENCE [LARGE SCALE GENOMIC DNA]</scope>
    <source>
        <tissue evidence="12">Blood</tissue>
    </source>
</reference>
<dbReference type="InterPro" id="IPR014756">
    <property type="entry name" value="Ig_E-set"/>
</dbReference>
<evidence type="ECO:0000256" key="4">
    <source>
        <dbReference type="ARBA" id="ARBA00022690"/>
    </source>
</evidence>
<dbReference type="InterPro" id="IPR041813">
    <property type="entry name" value="A2M_TED"/>
</dbReference>
<dbReference type="InterPro" id="IPR019742">
    <property type="entry name" value="MacrogloblnA2_CS"/>
</dbReference>
<dbReference type="SUPFAM" id="SSF49410">
    <property type="entry name" value="Alpha-macroglobulin receptor domain"/>
    <property type="match status" value="1"/>
</dbReference>
<dbReference type="Pfam" id="PF07677">
    <property type="entry name" value="A2M_recep"/>
    <property type="match status" value="2"/>
</dbReference>
<dbReference type="Gene3D" id="2.60.40.10">
    <property type="entry name" value="Immunoglobulins"/>
    <property type="match status" value="2"/>
</dbReference>
<evidence type="ECO:0000256" key="6">
    <source>
        <dbReference type="ARBA" id="ARBA00022900"/>
    </source>
</evidence>
<dbReference type="PANTHER" id="PTHR11412">
    <property type="entry name" value="MACROGLOBULIN / COMPLEMENT"/>
    <property type="match status" value="1"/>
</dbReference>
<dbReference type="InterPro" id="IPR009048">
    <property type="entry name" value="A-macroglobulin_rcpt-bd"/>
</dbReference>
<evidence type="ECO:0000313" key="13">
    <source>
        <dbReference type="Proteomes" id="UP000465112"/>
    </source>
</evidence>
<evidence type="ECO:0000256" key="1">
    <source>
        <dbReference type="ARBA" id="ARBA00004613"/>
    </source>
</evidence>
<feature type="domain" description="Alpha-2-macroglobulin" evidence="10">
    <location>
        <begin position="854"/>
        <end position="943"/>
    </location>
</feature>
<dbReference type="InterPro" id="IPR001599">
    <property type="entry name" value="Macroglobln_a2"/>
</dbReference>
<dbReference type="GO" id="GO:0005615">
    <property type="term" value="C:extracellular space"/>
    <property type="evidence" value="ECO:0007669"/>
    <property type="project" value="InterPro"/>
</dbReference>
<evidence type="ECO:0000256" key="8">
    <source>
        <dbReference type="ARBA" id="ARBA00023180"/>
    </source>
</evidence>
<protein>
    <recommendedName>
        <fullName evidence="14">NTR domain-containing protein</fullName>
    </recommendedName>
</protein>
<dbReference type="SMART" id="SM01359">
    <property type="entry name" value="A2M_N_2"/>
    <property type="match status" value="1"/>
</dbReference>
<dbReference type="InterPro" id="IPR047565">
    <property type="entry name" value="Alpha-macroglob_thiol-ester_cl"/>
</dbReference>
<dbReference type="Gene3D" id="2.20.130.20">
    <property type="match status" value="1"/>
</dbReference>
<dbReference type="FunFam" id="2.60.40.1930:FF:000001">
    <property type="entry name" value="CD109 isoform 3"/>
    <property type="match status" value="1"/>
</dbReference>